<dbReference type="Proteomes" id="UP001187471">
    <property type="component" value="Unassembled WGS sequence"/>
</dbReference>
<reference evidence="2" key="1">
    <citation type="submission" date="2022-12" db="EMBL/GenBank/DDBJ databases">
        <title>Draft genome assemblies for two species of Escallonia (Escalloniales).</title>
        <authorList>
            <person name="Chanderbali A."/>
            <person name="Dervinis C."/>
            <person name="Anghel I."/>
            <person name="Soltis D."/>
            <person name="Soltis P."/>
            <person name="Zapata F."/>
        </authorList>
    </citation>
    <scope>NUCLEOTIDE SEQUENCE</scope>
    <source>
        <strain evidence="2">UCBG92.1500</strain>
        <tissue evidence="2">Leaf</tissue>
    </source>
</reference>
<feature type="region of interest" description="Disordered" evidence="1">
    <location>
        <begin position="269"/>
        <end position="288"/>
    </location>
</feature>
<accession>A0AA88RTK6</accession>
<dbReference type="AlphaFoldDB" id="A0AA88RTK6"/>
<feature type="compositionally biased region" description="Basic and acidic residues" evidence="1">
    <location>
        <begin position="279"/>
        <end position="288"/>
    </location>
</feature>
<evidence type="ECO:0000256" key="1">
    <source>
        <dbReference type="SAM" id="MobiDB-lite"/>
    </source>
</evidence>
<sequence>MEKEKENSTLCFAAIDFCHSGKHAVGAGEFLRQEVEANDCKCSNQRTGTEVNAGILRPEKFDASAPTLQCSVLSKCNVGEKMESTESLVSSGNCLSASSGASLQAVQMKLEVPEDFWDDLDHIVLKERQKMLLSSSQISLMPCLTMRSLFVFLVDLGSDGRAEDCSSWLLVRIQQGNISGLCSKAVNNMICRNTGLEKEDMNSGGQESSVDGNCSYDIPEGNASVFGQTFGFGSSTGMLAGSISMNPSLAPHYQGAKTTKSQNFANIHENDGTCSSQKSDPDHEKCGGDDLLSGNHKAILSSGVSTFALVKDEPLDNIELHSSDTNAVGNSCFANMIPVKSELEIANESFEDKVDHMLLRERMKLLASWDISSSDIYANFEYHRKFVSTGPDCSPIVRESAVPLRTKRLRKRKKTATDSVETALEEDAPGLLQVLIDKGVLLDEIKLYGEPESNEALDDSLSEDSFTELEAVIRKLFSQRQSLLKFAPIRCTKGERATYCLASLISLVEQARYLQFRKWPVEWGWCRDLQSFIFVFERHNRIVLERPEYGYATYFFELVDSVSIDWQIKRLVTAMKLTSYSRVTLIENKALVVGEDLTEGEARVLMEYGWAPNSGLGTMLNYCDRVVHDRKNERDSSEWRAKIGKLLMDGYNGGTVVLTEVPRKVAEFNVAQSPKIKLELS</sequence>
<organism evidence="2 3">
    <name type="scientific">Escallonia rubra</name>
    <dbReference type="NCBI Taxonomy" id="112253"/>
    <lineage>
        <taxon>Eukaryota</taxon>
        <taxon>Viridiplantae</taxon>
        <taxon>Streptophyta</taxon>
        <taxon>Embryophyta</taxon>
        <taxon>Tracheophyta</taxon>
        <taxon>Spermatophyta</taxon>
        <taxon>Magnoliopsida</taxon>
        <taxon>eudicotyledons</taxon>
        <taxon>Gunneridae</taxon>
        <taxon>Pentapetalae</taxon>
        <taxon>asterids</taxon>
        <taxon>campanulids</taxon>
        <taxon>Escalloniales</taxon>
        <taxon>Escalloniaceae</taxon>
        <taxon>Escallonia</taxon>
    </lineage>
</organism>
<gene>
    <name evidence="2" type="ORF">RJ640_003811</name>
</gene>
<evidence type="ECO:0000313" key="2">
    <source>
        <dbReference type="EMBL" id="KAK2990743.1"/>
    </source>
</evidence>
<dbReference type="PANTHER" id="PTHR47871">
    <property type="entry name" value="NAC DOMAIN-CONTAINING PROTEIN 8"/>
    <property type="match status" value="1"/>
</dbReference>
<protein>
    <submittedName>
        <fullName evidence="2">Uncharacterized protein</fullName>
    </submittedName>
</protein>
<name>A0AA88RTK6_9ASTE</name>
<dbReference type="EMBL" id="JAVXUO010000622">
    <property type="protein sequence ID" value="KAK2990743.1"/>
    <property type="molecule type" value="Genomic_DNA"/>
</dbReference>
<evidence type="ECO:0000313" key="3">
    <source>
        <dbReference type="Proteomes" id="UP001187471"/>
    </source>
</evidence>
<proteinExistence type="predicted"/>
<comment type="caution">
    <text evidence="2">The sequence shown here is derived from an EMBL/GenBank/DDBJ whole genome shotgun (WGS) entry which is preliminary data.</text>
</comment>
<keyword evidence="3" id="KW-1185">Reference proteome</keyword>
<dbReference type="PANTHER" id="PTHR47871:SF2">
    <property type="entry name" value="OS03G0221300 PROTEIN"/>
    <property type="match status" value="1"/>
</dbReference>